<evidence type="ECO:0000256" key="2">
    <source>
        <dbReference type="ARBA" id="ARBA00023235"/>
    </source>
</evidence>
<evidence type="ECO:0000256" key="1">
    <source>
        <dbReference type="ARBA" id="ARBA00010523"/>
    </source>
</evidence>
<evidence type="ECO:0000259" key="3">
    <source>
        <dbReference type="PROSITE" id="PS51464"/>
    </source>
</evidence>
<gene>
    <name evidence="4" type="ORF">METZ01_LOCUS108722</name>
</gene>
<dbReference type="InterPro" id="IPR001347">
    <property type="entry name" value="SIS_dom"/>
</dbReference>
<dbReference type="Pfam" id="PF01380">
    <property type="entry name" value="SIS"/>
    <property type="match status" value="1"/>
</dbReference>
<name>A0A381WUC3_9ZZZZ</name>
<comment type="similarity">
    <text evidence="1">Belongs to the PGI/PMI family.</text>
</comment>
<dbReference type="Gene3D" id="3.40.50.10490">
    <property type="entry name" value="Glucose-6-phosphate isomerase like protein, domain 1"/>
    <property type="match status" value="2"/>
</dbReference>
<dbReference type="InterPro" id="IPR046348">
    <property type="entry name" value="SIS_dom_sf"/>
</dbReference>
<dbReference type="GO" id="GO:0004476">
    <property type="term" value="F:mannose-6-phosphate isomerase activity"/>
    <property type="evidence" value="ECO:0007669"/>
    <property type="project" value="InterPro"/>
</dbReference>
<dbReference type="InterPro" id="IPR035484">
    <property type="entry name" value="SIS_PGI/PMI_1"/>
</dbReference>
<dbReference type="CDD" id="cd05017">
    <property type="entry name" value="SIS_PGI_PMI_1"/>
    <property type="match status" value="1"/>
</dbReference>
<dbReference type="GO" id="GO:0097367">
    <property type="term" value="F:carbohydrate derivative binding"/>
    <property type="evidence" value="ECO:0007669"/>
    <property type="project" value="InterPro"/>
</dbReference>
<dbReference type="AlphaFoldDB" id="A0A381WUC3"/>
<dbReference type="GO" id="GO:0004347">
    <property type="term" value="F:glucose-6-phosphate isomerase activity"/>
    <property type="evidence" value="ECO:0007669"/>
    <property type="project" value="InterPro"/>
</dbReference>
<dbReference type="GO" id="GO:0005975">
    <property type="term" value="P:carbohydrate metabolic process"/>
    <property type="evidence" value="ECO:0007669"/>
    <property type="project" value="InterPro"/>
</dbReference>
<keyword evidence="2" id="KW-0413">Isomerase</keyword>
<dbReference type="CDD" id="cd05637">
    <property type="entry name" value="SIS_PGI_PMI_2"/>
    <property type="match status" value="1"/>
</dbReference>
<dbReference type="EMBL" id="UINC01012848">
    <property type="protein sequence ID" value="SVA55868.1"/>
    <property type="molecule type" value="Genomic_DNA"/>
</dbReference>
<evidence type="ECO:0000313" key="4">
    <source>
        <dbReference type="EMBL" id="SVA55868.1"/>
    </source>
</evidence>
<dbReference type="GO" id="GO:1901135">
    <property type="term" value="P:carbohydrate derivative metabolic process"/>
    <property type="evidence" value="ECO:0007669"/>
    <property type="project" value="InterPro"/>
</dbReference>
<sequence>MDFEELSKIDSMKMYQTYDKWPEIAQESFERDSPKADVKDIDHIVLAGTGGSGAIGDIISAILSKTNIHVNVVKGYLLPKTVDENTLVVATSVSGNTKETLTILQNAGSISSKFIAFSSGGDIMKYSRKNNIPFYQIPQIHSPRASLPNFLYSMLNVLQDIIPIRTDDVKQSIELLKKTRDLIYSQNLNEKNPSLSLAEWITGIPVIYFPAGLIAAAIRFKNSLQENSKLHVITEDVIEACHNGIVSWERSSNAQPILIEGTDDYVKTKERWDILKDYFNGEKIEYKEIRSVKGGILSKIMNLNYLLDYSSIYHAILCKIDPTPVDAIDFVKRRL</sequence>
<dbReference type="Pfam" id="PF10432">
    <property type="entry name" value="bact-PGI_C"/>
    <property type="match status" value="1"/>
</dbReference>
<reference evidence="4" key="1">
    <citation type="submission" date="2018-05" db="EMBL/GenBank/DDBJ databases">
        <authorList>
            <person name="Lanie J.A."/>
            <person name="Ng W.-L."/>
            <person name="Kazmierczak K.M."/>
            <person name="Andrzejewski T.M."/>
            <person name="Davidsen T.M."/>
            <person name="Wayne K.J."/>
            <person name="Tettelin H."/>
            <person name="Glass J.I."/>
            <person name="Rusch D."/>
            <person name="Podicherti R."/>
            <person name="Tsui H.-C.T."/>
            <person name="Winkler M.E."/>
        </authorList>
    </citation>
    <scope>NUCLEOTIDE SEQUENCE</scope>
</reference>
<protein>
    <recommendedName>
        <fullName evidence="3">SIS domain-containing protein</fullName>
    </recommendedName>
</protein>
<accession>A0A381WUC3</accession>
<dbReference type="PROSITE" id="PS51464">
    <property type="entry name" value="SIS"/>
    <property type="match status" value="1"/>
</dbReference>
<dbReference type="SUPFAM" id="SSF53697">
    <property type="entry name" value="SIS domain"/>
    <property type="match status" value="1"/>
</dbReference>
<proteinExistence type="inferred from homology"/>
<dbReference type="InterPro" id="IPR019490">
    <property type="entry name" value="Glu6P/Mann6P_isomerase_C"/>
</dbReference>
<organism evidence="4">
    <name type="scientific">marine metagenome</name>
    <dbReference type="NCBI Taxonomy" id="408172"/>
    <lineage>
        <taxon>unclassified sequences</taxon>
        <taxon>metagenomes</taxon>
        <taxon>ecological metagenomes</taxon>
    </lineage>
</organism>
<feature type="domain" description="SIS" evidence="3">
    <location>
        <begin position="34"/>
        <end position="172"/>
    </location>
</feature>